<dbReference type="Gene3D" id="2.30.29.30">
    <property type="entry name" value="Pleckstrin-homology domain (PH domain)/Phosphotyrosine-binding domain (PTB)"/>
    <property type="match status" value="1"/>
</dbReference>
<dbReference type="PROSITE" id="PS51783">
    <property type="entry name" value="PH_BEACH"/>
    <property type="match status" value="1"/>
</dbReference>
<keyword evidence="2" id="KW-0677">Repeat</keyword>
<feature type="domain" description="BEACH-type PH" evidence="5">
    <location>
        <begin position="1169"/>
        <end position="1291"/>
    </location>
</feature>
<dbReference type="SUPFAM" id="SSF50978">
    <property type="entry name" value="WD40 repeat-like"/>
    <property type="match status" value="1"/>
</dbReference>
<organism evidence="6 7">
    <name type="scientific">Fistulina hepatica ATCC 64428</name>
    <dbReference type="NCBI Taxonomy" id="1128425"/>
    <lineage>
        <taxon>Eukaryota</taxon>
        <taxon>Fungi</taxon>
        <taxon>Dikarya</taxon>
        <taxon>Basidiomycota</taxon>
        <taxon>Agaricomycotina</taxon>
        <taxon>Agaricomycetes</taxon>
        <taxon>Agaricomycetidae</taxon>
        <taxon>Agaricales</taxon>
        <taxon>Fistulinaceae</taxon>
        <taxon>Fistulina</taxon>
    </lineage>
</organism>
<evidence type="ECO:0000313" key="7">
    <source>
        <dbReference type="Proteomes" id="UP000054144"/>
    </source>
</evidence>
<dbReference type="PROSITE" id="PS50197">
    <property type="entry name" value="BEACH"/>
    <property type="match status" value="1"/>
</dbReference>
<dbReference type="OrthoDB" id="26681at2759"/>
<dbReference type="InterPro" id="IPR036322">
    <property type="entry name" value="WD40_repeat_dom_sf"/>
</dbReference>
<dbReference type="InterPro" id="IPR001680">
    <property type="entry name" value="WD40_rpt"/>
</dbReference>
<dbReference type="InterPro" id="IPR013320">
    <property type="entry name" value="ConA-like_dom_sf"/>
</dbReference>
<gene>
    <name evidence="6" type="ORF">FISHEDRAFT_65994</name>
</gene>
<dbReference type="PANTHER" id="PTHR46108:SF4">
    <property type="entry name" value="BLUE CHEESE"/>
    <property type="match status" value="1"/>
</dbReference>
<evidence type="ECO:0000256" key="1">
    <source>
        <dbReference type="ARBA" id="ARBA00022574"/>
    </source>
</evidence>
<name>A0A0D7ABE8_9AGAR</name>
<dbReference type="SMART" id="SM00320">
    <property type="entry name" value="WD40"/>
    <property type="match status" value="2"/>
</dbReference>
<sequence length="1891" mass="213079">MSTHTQILTNMHSIMLQDGRTKDIFRDTDGFIILTSALSAVQQTENPSALEATRLVFVIMSEAMLENSDNARFFQTRVGYESLAFAIQHLVSDKRTADSTMGYLLSFALQDFSFSAIFSSFRGMPELDVERRIADIEPRLHSIRHPGALKVFWGFIPKFTDGDATFKSAVLKLFERIMLWSHRNLAAMSDLDMVIPVFDLWSQNGNDSETRMLQRILKRLLDMGATASQMRYILSKVVNSDGTLEPDILEVVRASSRSRWPPHFSLVNSGHLVFISDDVKGLPSTGFTFMMWLWMERLPHSSPHPIMVARMSSRTLFSLSVCPDGKLQLGGSGDVVFSKSNIPKSRWVHVVLVHYPHRSSNPNIRLFVDGILQDTLTRSFPRPEASLQTLSYILGDESESAKIDWCIASAFLLSKPVEDDAPRFIHHLGVRYTGYFQDSSLVRYLTYEAATSLNLFLFAPSSRAGTKVRPSDSPLMKIIQEGPQIPRSAFVFDITCPQSKGWSMEGNVMFIDSSTLDITISKLDGPIIGLGLMQLTKTPHELSRSLGIFTDILRNSWQNSDDIERLNGYDILADILRRKAFLINMTTFETMFEFLGVNFRSPEQSTITNTLAYRMIALDFELWSHTRTEIQHVYWEHFAILLDRSRFRAFNVQRFQKLGFVRKILFVLRTDWYQQETVLPILAALRSAMSARFTKEEVVKPVVSYLAATLHDGTASSSPISIVSCVDRSTVREKSEMVLNVLSDLLTTPSFLSKFGVALPVPRVCLLLLGDQPSPPVACAVLNLISLSIKASSSFSRQFELINGWDVLKTVLPFCWDQTVNAAAFNLVYGKPILERNSHSAKVTGHQMVTDDNIVMCPQIVPAIFSALQSGLSSIATGERGLQDLSASKEIMEKLVEALMESHSASPTFRQVLQSHQIIQSFVTTYKSFVEKITTAPENEIDQFMIRLLEKLGHFGMALALDTAVAGEQKREILGALQKAEAVTNPSAERTEIDPVLVADSRTLRQRIASTLSSGGERPVMKTILQTTEWRKNIRMAENKRLRKDLLDLRENRRQVSHMYDWVQRLHSERGLWPSNVFVLWRLDETEGPHRIRKRLERQLSLAPEPTLESSFPIFREIHISEADTQSMSPQETWGNEVSPTDMMVNFADVQLAEEVAEDKHRRVRHELEPGDVIDAVSTVARIAGVDSSPGLLIIGRTHIYILDGIIENDDGEVIDAVDAPKRLFFVPGSIVELHGPQRAQRWSHSEIATFSNKTFLFRDVALELYFKDNRSLLMVFLEQKRRLEIYQRLSAITISNSIAVPTTPGLLKTPLFGKMGARVLSGLRADELSSAQRRWQTREISNFTYLSILNQISGRTPSDATQYPIFPWIISDYTSSSLDLTSEQTFRDLSKPMGALTPERRAAAKMRYENLLSVEETPFHYGTHFSSSMIVCHFLIRLAPFTNMFKTLQGGDWDLPDRLFSDVARAYHSASADIRGDVRELIPEFYTCPEFLENSSKLDFGKQNNGERIDDVKLPPWAHGDPLLFITSNRRALESPYVSEHLAEWIDLIWGYKQRDPESLNCFHPLSYEGAIDLDAITDELEREASVGIIHNFGQTPRKLFSSPHPKRFDTGGFSLPLGMTYGIEEDPHLLTQANLLGEGRSIRYLYFDVIGERVMPSEAGTLFVPYYSHERIEWDPTRNGSELSFLVNDKVQQVVESAYCTCATFADANLLVTGSSDYAVRLWKLARSPMGHQHAGGTASMSVAYVMRTHMQEVVTVCASRAWSLVGYVASCSSVKLRLDTINGRPIAWLDLARHGPIRSLAFHERDYSRLGVLATGGSDGTITLQTWTADGTPEGQVAQWEFITMRTMQTRTPKQGVPSSVTALRFLGESLCHGDSSGRAFMWTLPEQ</sequence>
<proteinExistence type="predicted"/>
<dbReference type="Pfam" id="PF14844">
    <property type="entry name" value="PH_BEACH"/>
    <property type="match status" value="1"/>
</dbReference>
<dbReference type="InterPro" id="IPR015943">
    <property type="entry name" value="WD40/YVTN_repeat-like_dom_sf"/>
</dbReference>
<dbReference type="Proteomes" id="UP000054144">
    <property type="component" value="Unassembled WGS sequence"/>
</dbReference>
<reference evidence="6 7" key="1">
    <citation type="journal article" date="2015" name="Fungal Genet. Biol.">
        <title>Evolution of novel wood decay mechanisms in Agaricales revealed by the genome sequences of Fistulina hepatica and Cylindrobasidium torrendii.</title>
        <authorList>
            <person name="Floudas D."/>
            <person name="Held B.W."/>
            <person name="Riley R."/>
            <person name="Nagy L.G."/>
            <person name="Koehler G."/>
            <person name="Ransdell A.S."/>
            <person name="Younus H."/>
            <person name="Chow J."/>
            <person name="Chiniquy J."/>
            <person name="Lipzen A."/>
            <person name="Tritt A."/>
            <person name="Sun H."/>
            <person name="Haridas S."/>
            <person name="LaButti K."/>
            <person name="Ohm R.A."/>
            <person name="Kues U."/>
            <person name="Blanchette R.A."/>
            <person name="Grigoriev I.V."/>
            <person name="Minto R.E."/>
            <person name="Hibbett D.S."/>
        </authorList>
    </citation>
    <scope>NUCLEOTIDE SEQUENCE [LARGE SCALE GENOMIC DNA]</scope>
    <source>
        <strain evidence="6 7">ATCC 64428</strain>
    </source>
</reference>
<keyword evidence="1 3" id="KW-0853">WD repeat</keyword>
<dbReference type="CDD" id="cd06071">
    <property type="entry name" value="Beach"/>
    <property type="match status" value="1"/>
</dbReference>
<dbReference type="Pfam" id="PF23295">
    <property type="entry name" value="Arm_4"/>
    <property type="match status" value="1"/>
</dbReference>
<dbReference type="InterPro" id="IPR011993">
    <property type="entry name" value="PH-like_dom_sf"/>
</dbReference>
<dbReference type="InterPro" id="IPR051944">
    <property type="entry name" value="BEACH_domain_protein"/>
</dbReference>
<dbReference type="InterPro" id="IPR000409">
    <property type="entry name" value="BEACH_dom"/>
</dbReference>
<dbReference type="EMBL" id="KN881929">
    <property type="protein sequence ID" value="KIY47744.1"/>
    <property type="molecule type" value="Genomic_DNA"/>
</dbReference>
<dbReference type="InterPro" id="IPR056252">
    <property type="entry name" value="Alfy-like_Arm-like"/>
</dbReference>
<dbReference type="InterPro" id="IPR036372">
    <property type="entry name" value="BEACH_dom_sf"/>
</dbReference>
<feature type="domain" description="BEACH" evidence="4">
    <location>
        <begin position="1321"/>
        <end position="1609"/>
    </location>
</feature>
<evidence type="ECO:0000256" key="3">
    <source>
        <dbReference type="PROSITE-ProRule" id="PRU00221"/>
    </source>
</evidence>
<keyword evidence="7" id="KW-1185">Reference proteome</keyword>
<evidence type="ECO:0000256" key="2">
    <source>
        <dbReference type="ARBA" id="ARBA00022737"/>
    </source>
</evidence>
<dbReference type="Gene3D" id="2.130.10.10">
    <property type="entry name" value="YVTN repeat-like/Quinoprotein amine dehydrogenase"/>
    <property type="match status" value="1"/>
</dbReference>
<evidence type="ECO:0000313" key="6">
    <source>
        <dbReference type="EMBL" id="KIY47744.1"/>
    </source>
</evidence>
<evidence type="ECO:0000259" key="5">
    <source>
        <dbReference type="PROSITE" id="PS51783"/>
    </source>
</evidence>
<protein>
    <submittedName>
        <fullName evidence="6">Beach-domain-containing protein</fullName>
    </submittedName>
</protein>
<feature type="repeat" description="WD" evidence="3">
    <location>
        <begin position="1709"/>
        <end position="1727"/>
    </location>
</feature>
<dbReference type="PROSITE" id="PS50082">
    <property type="entry name" value="WD_REPEATS_2"/>
    <property type="match status" value="1"/>
</dbReference>
<accession>A0A0D7ABE8</accession>
<dbReference type="SUPFAM" id="SSF81837">
    <property type="entry name" value="BEACH domain"/>
    <property type="match status" value="1"/>
</dbReference>
<dbReference type="InterPro" id="IPR023362">
    <property type="entry name" value="PH-BEACH_dom"/>
</dbReference>
<evidence type="ECO:0000259" key="4">
    <source>
        <dbReference type="PROSITE" id="PS50197"/>
    </source>
</evidence>
<dbReference type="Gene3D" id="1.10.1540.10">
    <property type="entry name" value="BEACH domain"/>
    <property type="match status" value="1"/>
</dbReference>
<dbReference type="Gene3D" id="2.60.120.200">
    <property type="match status" value="1"/>
</dbReference>
<dbReference type="Pfam" id="PF02138">
    <property type="entry name" value="Beach"/>
    <property type="match status" value="1"/>
</dbReference>
<dbReference type="PANTHER" id="PTHR46108">
    <property type="entry name" value="BLUE CHEESE"/>
    <property type="match status" value="1"/>
</dbReference>
<dbReference type="Pfam" id="PF13385">
    <property type="entry name" value="Laminin_G_3"/>
    <property type="match status" value="1"/>
</dbReference>
<dbReference type="SUPFAM" id="SSF50729">
    <property type="entry name" value="PH domain-like"/>
    <property type="match status" value="1"/>
</dbReference>
<dbReference type="SUPFAM" id="SSF49899">
    <property type="entry name" value="Concanavalin A-like lectins/glucanases"/>
    <property type="match status" value="1"/>
</dbReference>
<dbReference type="SMART" id="SM01026">
    <property type="entry name" value="Beach"/>
    <property type="match status" value="1"/>
</dbReference>